<proteinExistence type="predicted"/>
<feature type="domain" description="DSBA-like thioredoxin" evidence="1">
    <location>
        <begin position="2"/>
        <end position="190"/>
    </location>
</feature>
<comment type="caution">
    <text evidence="2">The sequence shown here is derived from an EMBL/GenBank/DDBJ whole genome shotgun (WGS) entry which is preliminary data.</text>
</comment>
<dbReference type="Gene3D" id="3.40.30.10">
    <property type="entry name" value="Glutaredoxin"/>
    <property type="match status" value="1"/>
</dbReference>
<gene>
    <name evidence="2" type="ORF">HNR25_004763</name>
</gene>
<keyword evidence="3" id="KW-1185">Reference proteome</keyword>
<reference evidence="2 3" key="1">
    <citation type="submission" date="2020-08" db="EMBL/GenBank/DDBJ databases">
        <title>Sequencing the genomes of 1000 actinobacteria strains.</title>
        <authorList>
            <person name="Klenk H.-P."/>
        </authorList>
    </citation>
    <scope>NUCLEOTIDE SEQUENCE [LARGE SCALE GENOMIC DNA]</scope>
    <source>
        <strain evidence="2 3">DSM 44593</strain>
    </source>
</reference>
<dbReference type="InterPro" id="IPR036249">
    <property type="entry name" value="Thioredoxin-like_sf"/>
</dbReference>
<evidence type="ECO:0000313" key="2">
    <source>
        <dbReference type="EMBL" id="MBB6000934.1"/>
    </source>
</evidence>
<dbReference type="GO" id="GO:0016853">
    <property type="term" value="F:isomerase activity"/>
    <property type="evidence" value="ECO:0007669"/>
    <property type="project" value="UniProtKB-KW"/>
</dbReference>
<keyword evidence="2" id="KW-0413">Isomerase</keyword>
<protein>
    <submittedName>
        <fullName evidence="2">Putative DsbA family dithiol-disulfide isomerase</fullName>
    </submittedName>
</protein>
<name>A0A841EF26_9ACTN</name>
<dbReference type="InterPro" id="IPR001853">
    <property type="entry name" value="DSBA-like_thioredoxin_dom"/>
</dbReference>
<dbReference type="RefSeq" id="WP_184639855.1">
    <property type="nucleotide sequence ID" value="NZ_BAABKT010000017.1"/>
</dbReference>
<dbReference type="EMBL" id="JACHLY010000002">
    <property type="protein sequence ID" value="MBB6000934.1"/>
    <property type="molecule type" value="Genomic_DNA"/>
</dbReference>
<dbReference type="Pfam" id="PF01323">
    <property type="entry name" value="DSBA"/>
    <property type="match status" value="1"/>
</dbReference>
<evidence type="ECO:0000313" key="3">
    <source>
        <dbReference type="Proteomes" id="UP000578077"/>
    </source>
</evidence>
<accession>A0A841EF26</accession>
<dbReference type="GO" id="GO:0016491">
    <property type="term" value="F:oxidoreductase activity"/>
    <property type="evidence" value="ECO:0007669"/>
    <property type="project" value="InterPro"/>
</dbReference>
<dbReference type="Proteomes" id="UP000578077">
    <property type="component" value="Unassembled WGS sequence"/>
</dbReference>
<dbReference type="SUPFAM" id="SSF52833">
    <property type="entry name" value="Thioredoxin-like"/>
    <property type="match status" value="1"/>
</dbReference>
<organism evidence="2 3">
    <name type="scientific">Streptomonospora salina</name>
    <dbReference type="NCBI Taxonomy" id="104205"/>
    <lineage>
        <taxon>Bacteria</taxon>
        <taxon>Bacillati</taxon>
        <taxon>Actinomycetota</taxon>
        <taxon>Actinomycetes</taxon>
        <taxon>Streptosporangiales</taxon>
        <taxon>Nocardiopsidaceae</taxon>
        <taxon>Streptomonospora</taxon>
    </lineage>
</organism>
<sequence length="191" mass="20656">MDVACVLSYLVFTRFRRAAQRLRADGTEVELVFLPYRFRPDADPRGEPLVETHRRDRGEAAVREIQATTGFGAADGLHVDFTRVVSTDTFHAHRLIAQAAAQGRGEAMAERLFRAYFSDGVNVAEHPTLRRLAEEAGVGMHAGGAVGLRAELERVRAAAVAGGAVPAFRFADGRVLAGEQPQEAFAAALAQ</sequence>
<evidence type="ECO:0000259" key="1">
    <source>
        <dbReference type="Pfam" id="PF01323"/>
    </source>
</evidence>
<dbReference type="AlphaFoldDB" id="A0A841EF26"/>